<sequence>MVLEKNPTSGPYQDTDPEDPPEEERERDTVGAGGAEVVVEGCPGGSVAQGTGAPLGDMLTKELKDQDGRGFPPQGARATKQRPSTEPARVWEGRLRNNRYPPKRLLAKDGCS</sequence>
<feature type="region of interest" description="Disordered" evidence="1">
    <location>
        <begin position="1"/>
        <end position="89"/>
    </location>
</feature>
<keyword evidence="3" id="KW-1185">Reference proteome</keyword>
<protein>
    <submittedName>
        <fullName evidence="2">Uncharacterized protein</fullName>
    </submittedName>
</protein>
<proteinExistence type="predicted"/>
<dbReference type="Proteomes" id="UP001174909">
    <property type="component" value="Unassembled WGS sequence"/>
</dbReference>
<accession>A0AA35SMF5</accession>
<evidence type="ECO:0000256" key="1">
    <source>
        <dbReference type="SAM" id="MobiDB-lite"/>
    </source>
</evidence>
<evidence type="ECO:0000313" key="3">
    <source>
        <dbReference type="Proteomes" id="UP001174909"/>
    </source>
</evidence>
<evidence type="ECO:0000313" key="2">
    <source>
        <dbReference type="EMBL" id="CAI8032518.1"/>
    </source>
</evidence>
<name>A0AA35SMF5_GEOBA</name>
<gene>
    <name evidence="2" type="ORF">GBAR_LOCUS18376</name>
</gene>
<organism evidence="2 3">
    <name type="scientific">Geodia barretti</name>
    <name type="common">Barrett's horny sponge</name>
    <dbReference type="NCBI Taxonomy" id="519541"/>
    <lineage>
        <taxon>Eukaryota</taxon>
        <taxon>Metazoa</taxon>
        <taxon>Porifera</taxon>
        <taxon>Demospongiae</taxon>
        <taxon>Heteroscleromorpha</taxon>
        <taxon>Tetractinellida</taxon>
        <taxon>Astrophorina</taxon>
        <taxon>Geodiidae</taxon>
        <taxon>Geodia</taxon>
    </lineage>
</organism>
<reference evidence="2" key="1">
    <citation type="submission" date="2023-03" db="EMBL/GenBank/DDBJ databases">
        <authorList>
            <person name="Steffen K."/>
            <person name="Cardenas P."/>
        </authorList>
    </citation>
    <scope>NUCLEOTIDE SEQUENCE</scope>
</reference>
<feature type="compositionally biased region" description="Basic and acidic residues" evidence="1">
    <location>
        <begin position="59"/>
        <end position="68"/>
    </location>
</feature>
<feature type="compositionally biased region" description="Polar residues" evidence="1">
    <location>
        <begin position="1"/>
        <end position="12"/>
    </location>
</feature>
<comment type="caution">
    <text evidence="2">The sequence shown here is derived from an EMBL/GenBank/DDBJ whole genome shotgun (WGS) entry which is preliminary data.</text>
</comment>
<dbReference type="AlphaFoldDB" id="A0AA35SMF5"/>
<dbReference type="EMBL" id="CASHTH010002605">
    <property type="protein sequence ID" value="CAI8032518.1"/>
    <property type="molecule type" value="Genomic_DNA"/>
</dbReference>